<dbReference type="CDD" id="cd01741">
    <property type="entry name" value="GATase1_1"/>
    <property type="match status" value="1"/>
</dbReference>
<organism evidence="2 4">
    <name type="scientific">Paenibacillus urinalis</name>
    <dbReference type="NCBI Taxonomy" id="521520"/>
    <lineage>
        <taxon>Bacteria</taxon>
        <taxon>Bacillati</taxon>
        <taxon>Bacillota</taxon>
        <taxon>Bacilli</taxon>
        <taxon>Bacillales</taxon>
        <taxon>Paenibacillaceae</taxon>
        <taxon>Paenibacillus</taxon>
    </lineage>
</organism>
<name>A0AAX3MW69_9BACL</name>
<proteinExistence type="predicted"/>
<feature type="domain" description="Glutamine amidotransferase" evidence="1">
    <location>
        <begin position="44"/>
        <end position="183"/>
    </location>
</feature>
<keyword evidence="5" id="KW-1185">Reference proteome</keyword>
<protein>
    <submittedName>
        <fullName evidence="2">Type 1 glutamine amidotransferase</fullName>
    </submittedName>
</protein>
<dbReference type="Proteomes" id="UP001221519">
    <property type="component" value="Chromosome"/>
</dbReference>
<dbReference type="Pfam" id="PF00117">
    <property type="entry name" value="GATase"/>
    <property type="match status" value="1"/>
</dbReference>
<dbReference type="FunFam" id="3.40.50.880:FF:000033">
    <property type="entry name" value="Glutamine amidotransferase class-I"/>
    <property type="match status" value="1"/>
</dbReference>
<keyword evidence="2" id="KW-0315">Glutamine amidotransferase</keyword>
<reference evidence="2 5" key="1">
    <citation type="submission" date="2023-02" db="EMBL/GenBank/DDBJ databases">
        <title>Pathogen: clinical or host-associated sample.</title>
        <authorList>
            <person name="Hergert J."/>
            <person name="Casey R."/>
            <person name="Wagner J."/>
            <person name="Young E.L."/>
            <person name="Oakeson K.F."/>
        </authorList>
    </citation>
    <scope>NUCLEOTIDE SEQUENCE</scope>
    <source>
        <strain evidence="3 5">2022CK-00829</strain>
        <strain evidence="2">2022CK-00830</strain>
    </source>
</reference>
<dbReference type="GO" id="GO:0005829">
    <property type="term" value="C:cytosol"/>
    <property type="evidence" value="ECO:0007669"/>
    <property type="project" value="TreeGrafter"/>
</dbReference>
<dbReference type="AlphaFoldDB" id="A0AAX3MW69"/>
<dbReference type="Gene3D" id="3.40.50.880">
    <property type="match status" value="1"/>
</dbReference>
<dbReference type="EMBL" id="CP118108">
    <property type="protein sequence ID" value="WDI00358.1"/>
    <property type="molecule type" value="Genomic_DNA"/>
</dbReference>
<evidence type="ECO:0000313" key="4">
    <source>
        <dbReference type="Proteomes" id="UP001220962"/>
    </source>
</evidence>
<dbReference type="PROSITE" id="PS51273">
    <property type="entry name" value="GATASE_TYPE_1"/>
    <property type="match status" value="1"/>
</dbReference>
<evidence type="ECO:0000313" key="3">
    <source>
        <dbReference type="EMBL" id="WDI00358.1"/>
    </source>
</evidence>
<dbReference type="PANTHER" id="PTHR42695:SF5">
    <property type="entry name" value="GLUTAMINE AMIDOTRANSFERASE YLR126C-RELATED"/>
    <property type="match status" value="1"/>
</dbReference>
<accession>A0AAX3MW69</accession>
<evidence type="ECO:0000313" key="2">
    <source>
        <dbReference type="EMBL" id="WDH80662.1"/>
    </source>
</evidence>
<gene>
    <name evidence="2" type="ORF">PUW23_13950</name>
    <name evidence="3" type="ORF">PUW25_13695</name>
</gene>
<evidence type="ECO:0000259" key="1">
    <source>
        <dbReference type="Pfam" id="PF00117"/>
    </source>
</evidence>
<dbReference type="InterPro" id="IPR017926">
    <property type="entry name" value="GATASE"/>
</dbReference>
<dbReference type="InterPro" id="IPR044992">
    <property type="entry name" value="ChyE-like"/>
</dbReference>
<evidence type="ECO:0000313" key="5">
    <source>
        <dbReference type="Proteomes" id="UP001221519"/>
    </source>
</evidence>
<dbReference type="InterPro" id="IPR029062">
    <property type="entry name" value="Class_I_gatase-like"/>
</dbReference>
<dbReference type="EMBL" id="CP118101">
    <property type="protein sequence ID" value="WDH80662.1"/>
    <property type="molecule type" value="Genomic_DNA"/>
</dbReference>
<sequence>MSLLNIIVFRHFSFDDPSVIVSWSKQAGHDLIVHDPANGIPPEWLHSLDLLVIQGGPMSIYQETEYPWLIQEKHFVRDVIEAGKKVLGICLGAQMIAEILGGTVSPIGANKEIGWHQIYRNKERHPWLAQLPEHFISFSWHGDTFSMPEGARHLMYSEACGQQAFAYGDHVLALQFHLESTPDCIEEMLSRWSHELIDLSFIQQDAGIREGMNHSEPANRLLKGILDQIALSISESADESVLSS</sequence>
<dbReference type="Proteomes" id="UP001220962">
    <property type="component" value="Chromosome"/>
</dbReference>
<dbReference type="SUPFAM" id="SSF52317">
    <property type="entry name" value="Class I glutamine amidotransferase-like"/>
    <property type="match status" value="1"/>
</dbReference>
<dbReference type="PANTHER" id="PTHR42695">
    <property type="entry name" value="GLUTAMINE AMIDOTRANSFERASE YLR126C-RELATED"/>
    <property type="match status" value="1"/>
</dbReference>
<dbReference type="RefSeq" id="WP_238546375.1">
    <property type="nucleotide sequence ID" value="NZ_CP118101.1"/>
</dbReference>